<dbReference type="InterPro" id="IPR006047">
    <property type="entry name" value="GH13_cat_dom"/>
</dbReference>
<dbReference type="SUPFAM" id="SSF81296">
    <property type="entry name" value="E set domains"/>
    <property type="match status" value="1"/>
</dbReference>
<protein>
    <submittedName>
        <fullName evidence="5">Alpha-amylase</fullName>
    </submittedName>
</protein>
<dbReference type="PATRIC" id="fig|1202724.3.peg.2507"/>
<dbReference type="InterPro" id="IPR017853">
    <property type="entry name" value="GH"/>
</dbReference>
<accession>A0A0M8MBL0</accession>
<evidence type="ECO:0000256" key="1">
    <source>
        <dbReference type="ARBA" id="ARBA00008061"/>
    </source>
</evidence>
<dbReference type="CDD" id="cd11350">
    <property type="entry name" value="AmyAc_4"/>
    <property type="match status" value="1"/>
</dbReference>
<dbReference type="RefSeq" id="WP_054408301.1">
    <property type="nucleotide sequence ID" value="NZ_FOYA01000016.1"/>
</dbReference>
<dbReference type="Proteomes" id="UP000037755">
    <property type="component" value="Unassembled WGS sequence"/>
</dbReference>
<name>A0A0M8MBL0_9FLAO</name>
<dbReference type="PANTHER" id="PTHR43002">
    <property type="entry name" value="GLYCOGEN DEBRANCHING ENZYME"/>
    <property type="match status" value="1"/>
</dbReference>
<dbReference type="SUPFAM" id="SSF51445">
    <property type="entry name" value="(Trans)glycosidases"/>
    <property type="match status" value="1"/>
</dbReference>
<reference evidence="5 6" key="1">
    <citation type="submission" date="2015-08" db="EMBL/GenBank/DDBJ databases">
        <title>Whole genome sequence of Flavobacterium akiainvivens IK-1T, from decaying Wikstroemia oahuensis, an endemic Hawaiian shrub.</title>
        <authorList>
            <person name="Wan X."/>
            <person name="Hou S."/>
            <person name="Saito J."/>
            <person name="Donachie S."/>
        </authorList>
    </citation>
    <scope>NUCLEOTIDE SEQUENCE [LARGE SCALE GENOMIC DNA]</scope>
    <source>
        <strain evidence="5 6">IK-1</strain>
    </source>
</reference>
<dbReference type="InterPro" id="IPR014756">
    <property type="entry name" value="Ig_E-set"/>
</dbReference>
<keyword evidence="6" id="KW-1185">Reference proteome</keyword>
<keyword evidence="2 3" id="KW-0732">Signal</keyword>
<dbReference type="EMBL" id="LIYD01000005">
    <property type="protein sequence ID" value="KOS06695.1"/>
    <property type="molecule type" value="Genomic_DNA"/>
</dbReference>
<evidence type="ECO:0000313" key="6">
    <source>
        <dbReference type="Proteomes" id="UP000037755"/>
    </source>
</evidence>
<organism evidence="5 6">
    <name type="scientific">Flavobacterium akiainvivens</name>
    <dbReference type="NCBI Taxonomy" id="1202724"/>
    <lineage>
        <taxon>Bacteria</taxon>
        <taxon>Pseudomonadati</taxon>
        <taxon>Bacteroidota</taxon>
        <taxon>Flavobacteriia</taxon>
        <taxon>Flavobacteriales</taxon>
        <taxon>Flavobacteriaceae</taxon>
        <taxon>Flavobacterium</taxon>
    </lineage>
</organism>
<evidence type="ECO:0000259" key="4">
    <source>
        <dbReference type="SMART" id="SM00642"/>
    </source>
</evidence>
<dbReference type="Gene3D" id="3.20.20.80">
    <property type="entry name" value="Glycosidases"/>
    <property type="match status" value="1"/>
</dbReference>
<feature type="signal peptide" evidence="3">
    <location>
        <begin position="1"/>
        <end position="18"/>
    </location>
</feature>
<dbReference type="Pfam" id="PF18962">
    <property type="entry name" value="Por_Secre_tail"/>
    <property type="match status" value="1"/>
</dbReference>
<evidence type="ECO:0000256" key="3">
    <source>
        <dbReference type="SAM" id="SignalP"/>
    </source>
</evidence>
<proteinExistence type="inferred from homology"/>
<dbReference type="SMART" id="SM00642">
    <property type="entry name" value="Aamy"/>
    <property type="match status" value="1"/>
</dbReference>
<comment type="similarity">
    <text evidence="1">Belongs to the glycosyl hydrolase 13 family.</text>
</comment>
<dbReference type="OrthoDB" id="9761875at2"/>
<dbReference type="AlphaFoldDB" id="A0A0M8MBL0"/>
<dbReference type="NCBIfam" id="TIGR04183">
    <property type="entry name" value="Por_Secre_tail"/>
    <property type="match status" value="1"/>
</dbReference>
<evidence type="ECO:0000313" key="5">
    <source>
        <dbReference type="EMBL" id="KOS06695.1"/>
    </source>
</evidence>
<dbReference type="GO" id="GO:0005975">
    <property type="term" value="P:carbohydrate metabolic process"/>
    <property type="evidence" value="ECO:0007669"/>
    <property type="project" value="InterPro"/>
</dbReference>
<dbReference type="InterPro" id="IPR013783">
    <property type="entry name" value="Ig-like_fold"/>
</dbReference>
<comment type="caution">
    <text evidence="5">The sequence shown here is derived from an EMBL/GenBank/DDBJ whole genome shotgun (WGS) entry which is preliminary data.</text>
</comment>
<feature type="chain" id="PRO_5005818187" evidence="3">
    <location>
        <begin position="19"/>
        <end position="942"/>
    </location>
</feature>
<sequence>MRKITLLLLFILTGSAFGQVTLSPDPADPNGPVTLFFDKAGTGLESYTGTIYAHMGLTVDGQQWQSVIGNWGENNIQPALTFVSGTTYKLEMPTSLYSYFNVPTTSTITQICLVLRSASSPYQQTGDFFETVGVFQVNLTAPLEGSTTIINNGAGVTVSATNTGGNAAYTLKANGTDINTNAATASYSYTHANVTANTHYELVVTQGDNTITKDFTVIVNPNAASQAMPAGVVDGINYNDADNTKATLVLNAPGKDFVYVAGSFNNWTPTSAHAMKKDPATGKFWLELTGLSNTGIETFQYWVVDQTPVANSQALVKTADPFSHMLLSQLDDQYIPESVYPGLPEYPQGQSFEVSVINTTQQAYDWQVTDFVRPAKEDLVIYEALIRDFNSTKTWESMSAQIDYFKNLHINAIELMPVMEFEGNISWGYNTAYHMAPDKAYGTPESMKAFIDLCHENGIAVILDVALNHVYGRSPLARMWSNDPDGDGFGIPATDNPYCNVTAKHSYSVGSDLNHSTDVTRYYVERTIEYWMTEYNIDGFRWDLTKGFTQNCTENGDTCTNSYQADRVAVLKQYADMQWAIDPDFYIIFEHMGDGSGPNSAHQEEIEWANYRLDEGKGIMLWEKHTDAFNQNTMGYAENSNFNNMDFENQGYPAPRAVNFAESHDEERLMYKNLLYGNQNGSYSAKNLATALDRTKTLGAVFLTIPGPKMMWQFEELGYDYGINYCEDGTYSNDCRTNPKPIPMENGYSTDPARMAVYNTWAQILNVKTNNAVFSTSTFTVASGNLTPRIDIWDESLPADALRNVIVLANFDVTAKTVNTSFPYTGTWYNLMDNTTISGDTQTITLQPGEYRIMGNQAATMGNEDFTALKPSLYPNPANGQFSLSIPAQRVEVYAITGQLVKTYGANAAGNNYDISGLNAGIYMIKITGENNAQSTIKLIKE</sequence>
<dbReference type="STRING" id="1202724.AM493_12100"/>
<gene>
    <name evidence="5" type="ORF">AM493_12100</name>
</gene>
<dbReference type="Gene3D" id="2.60.40.10">
    <property type="entry name" value="Immunoglobulins"/>
    <property type="match status" value="1"/>
</dbReference>
<dbReference type="Pfam" id="PF00128">
    <property type="entry name" value="Alpha-amylase"/>
    <property type="match status" value="2"/>
</dbReference>
<dbReference type="InterPro" id="IPR026444">
    <property type="entry name" value="Secre_tail"/>
</dbReference>
<evidence type="ECO:0000256" key="2">
    <source>
        <dbReference type="ARBA" id="ARBA00022729"/>
    </source>
</evidence>
<feature type="domain" description="Glycosyl hydrolase family 13 catalytic" evidence="4">
    <location>
        <begin position="383"/>
        <end position="754"/>
    </location>
</feature>